<accession>A0A9X0WIY9</accession>
<feature type="compositionally biased region" description="Low complexity" evidence="1">
    <location>
        <begin position="403"/>
        <end position="412"/>
    </location>
</feature>
<evidence type="ECO:0000313" key="3">
    <source>
        <dbReference type="Proteomes" id="UP001138802"/>
    </source>
</evidence>
<feature type="compositionally biased region" description="Low complexity" evidence="1">
    <location>
        <begin position="421"/>
        <end position="430"/>
    </location>
</feature>
<evidence type="ECO:0008006" key="4">
    <source>
        <dbReference type="Google" id="ProtNLM"/>
    </source>
</evidence>
<feature type="compositionally biased region" description="Low complexity" evidence="1">
    <location>
        <begin position="358"/>
        <end position="371"/>
    </location>
</feature>
<dbReference type="InterPro" id="IPR020011">
    <property type="entry name" value="FimV_C"/>
</dbReference>
<organism evidence="2 3">
    <name type="scientific">Thiocapsa imhoffii</name>
    <dbReference type="NCBI Taxonomy" id="382777"/>
    <lineage>
        <taxon>Bacteria</taxon>
        <taxon>Pseudomonadati</taxon>
        <taxon>Pseudomonadota</taxon>
        <taxon>Gammaproteobacteria</taxon>
        <taxon>Chromatiales</taxon>
        <taxon>Chromatiaceae</taxon>
        <taxon>Thiocapsa</taxon>
    </lineage>
</organism>
<protein>
    <recommendedName>
        <fullName evidence="4">Tetratricopeptide repeat protein</fullName>
    </recommendedName>
</protein>
<keyword evidence="3" id="KW-1185">Reference proteome</keyword>
<reference evidence="2 3" key="1">
    <citation type="journal article" date="2020" name="Microorganisms">
        <title>Osmotic Adaptation and Compatible Solute Biosynthesis of Phototrophic Bacteria as Revealed from Genome Analyses.</title>
        <authorList>
            <person name="Imhoff J.F."/>
            <person name="Rahn T."/>
            <person name="Kunzel S."/>
            <person name="Keller A."/>
            <person name="Neulinger S.C."/>
        </authorList>
    </citation>
    <scope>NUCLEOTIDE SEQUENCE [LARGE SCALE GENOMIC DNA]</scope>
    <source>
        <strain evidence="2 3">DSM 21303</strain>
    </source>
</reference>
<evidence type="ECO:0000313" key="2">
    <source>
        <dbReference type="EMBL" id="MBK1645370.1"/>
    </source>
</evidence>
<feature type="non-terminal residue" evidence="2">
    <location>
        <position position="1"/>
    </location>
</feature>
<dbReference type="Proteomes" id="UP001138802">
    <property type="component" value="Unassembled WGS sequence"/>
</dbReference>
<sequence>VAAGAGGAAADEVSSFSGFGIDHDLPDEHPESELLGDASEFSSLAHFDAETDDADVLAEADIYLAYGRYKEAEQLLQREIKRAPDRLDAQFKLAEVFAGAKDLEGVKQTREQLRAAGAEQADPEAWLNLNEMLEVLERGGNWDPVSSTPVTEPSEALPRDQAEETLDLDALWGNEDALLADPLEAQAPWSPDAEEEELAWPVDADEPKQAVPDPSSAVTSDEPSLPLLLGESALDEVSQSDPERPVSGGERNRGGASQTGPDALNDLAEGLDLSALFADSDPATAEDVLPGTLSGAAAHGLDESNSVGVLTLDDLGGDLELSEWLNEPMSTPRQDQDDGMTPRPEQAQTEAMRLPASLDLELPALPDVPDVLPDPRSEWSTDPSTQHAETRAAPIDPPRSSERASSPVSSPRDSLDEQIEMLEQLGGLSLEELDVPPAPDLSESVELPEGWEFSGDVSDAEPRDEARTGTDEPPPEPEPAVGPRADRMRQAAEVDLLLADTEPVDAEQAARDLAALDAISSEARWSLDGELWDENATKIDLARAYIEMDDPEAAREVLAEVIADGREEQRALADELLRTLS</sequence>
<dbReference type="NCBIfam" id="TIGR03504">
    <property type="entry name" value="FimV_Cterm"/>
    <property type="match status" value="1"/>
</dbReference>
<dbReference type="InterPro" id="IPR011990">
    <property type="entry name" value="TPR-like_helical_dom_sf"/>
</dbReference>
<comment type="caution">
    <text evidence="2">The sequence shown here is derived from an EMBL/GenBank/DDBJ whole genome shotgun (WGS) entry which is preliminary data.</text>
</comment>
<gene>
    <name evidence="2" type="ORF">CKO25_12095</name>
</gene>
<dbReference type="SUPFAM" id="SSF48452">
    <property type="entry name" value="TPR-like"/>
    <property type="match status" value="1"/>
</dbReference>
<name>A0A9X0WIY9_9GAMM</name>
<feature type="region of interest" description="Disordered" evidence="1">
    <location>
        <begin position="232"/>
        <end position="267"/>
    </location>
</feature>
<feature type="region of interest" description="Disordered" evidence="1">
    <location>
        <begin position="140"/>
        <end position="159"/>
    </location>
</feature>
<dbReference type="Gene3D" id="1.20.58.2200">
    <property type="match status" value="1"/>
</dbReference>
<dbReference type="InterPro" id="IPR038440">
    <property type="entry name" value="FimV_C_sf"/>
</dbReference>
<dbReference type="RefSeq" id="WP_200388182.1">
    <property type="nucleotide sequence ID" value="NZ_NRSD01000012.1"/>
</dbReference>
<proteinExistence type="predicted"/>
<feature type="region of interest" description="Disordered" evidence="1">
    <location>
        <begin position="321"/>
        <end position="491"/>
    </location>
</feature>
<evidence type="ECO:0000256" key="1">
    <source>
        <dbReference type="SAM" id="MobiDB-lite"/>
    </source>
</evidence>
<dbReference type="EMBL" id="NRSD01000012">
    <property type="protein sequence ID" value="MBK1645370.1"/>
    <property type="molecule type" value="Genomic_DNA"/>
</dbReference>
<dbReference type="Gene3D" id="1.25.40.10">
    <property type="entry name" value="Tetratricopeptide repeat domain"/>
    <property type="match status" value="1"/>
</dbReference>
<feature type="compositionally biased region" description="Basic and acidic residues" evidence="1">
    <location>
        <begin position="460"/>
        <end position="470"/>
    </location>
</feature>
<dbReference type="AlphaFoldDB" id="A0A9X0WIY9"/>